<dbReference type="AlphaFoldDB" id="A0A0N8H5E5"/>
<protein>
    <submittedName>
        <fullName evidence="2">Uncharacterized protein</fullName>
    </submittedName>
</protein>
<dbReference type="STRING" id="78410.A0A0N8H5E5"/>
<gene>
    <name evidence="2" type="ORF">AK830_g10606</name>
</gene>
<dbReference type="Proteomes" id="UP000050424">
    <property type="component" value="Unassembled WGS sequence"/>
</dbReference>
<reference evidence="2 3" key="1">
    <citation type="submission" date="2015-09" db="EMBL/GenBank/DDBJ databases">
        <title>Draft genome of a European isolate of the apple canker pathogen Neonectria ditissima.</title>
        <authorList>
            <person name="Gomez-Cortecero A."/>
            <person name="Harrison R.J."/>
            <person name="Armitage A.D."/>
        </authorList>
    </citation>
    <scope>NUCLEOTIDE SEQUENCE [LARGE SCALE GENOMIC DNA]</scope>
    <source>
        <strain evidence="2 3">R09/05</strain>
    </source>
</reference>
<comment type="caution">
    <text evidence="2">The sequence shown here is derived from an EMBL/GenBank/DDBJ whole genome shotgun (WGS) entry which is preliminary data.</text>
</comment>
<sequence>MKNDPTESSPNKIFLRDLKFEPQKPQILRHENKPHSQLWKETSQGVGLVRFFMTRSEAGLRSVPEVELVRAFCPETSLEELQSSKSCVTSENVALLDDRTNDGTTSISRGYLGPLNARNLYLELQKERFPAEDDRSGENPGGNAPQAKEQAPKLNADRRLVFITDLNRWTMMALISTVSKSQAGALRDSFYRHMAFESFIGLVTPHTGFPTFQLAFDLPFFALRTAPRHRRPFDPREMEDTGTLRRVTDLTFLSRRPKGSAPLAEVDCLCEAQTTVLITGLDPWRWVAYCFVDTYFDPEDTRESVDDYHTDVVTDGDGICFQPDPLVAAELDANLPILCPREYFLFVLRRRLQDVTYEWHSLTRKMRRRIDAYINSCPITSVDAPSHPDPDEAPLVRQSRDWAVQTRRILRKLIQNLTTIINYWESFNVEVTLGPMNGRLAMCLPPIRANFKQLGIFLQELEFLRQVCDDYDDGLSFHLTHEGTRDAKVQARIAGFGQIMTFVMLCLSY</sequence>
<keyword evidence="3" id="KW-1185">Reference proteome</keyword>
<feature type="region of interest" description="Disordered" evidence="1">
    <location>
        <begin position="130"/>
        <end position="151"/>
    </location>
</feature>
<proteinExistence type="predicted"/>
<organism evidence="2 3">
    <name type="scientific">Neonectria ditissima</name>
    <dbReference type="NCBI Taxonomy" id="78410"/>
    <lineage>
        <taxon>Eukaryota</taxon>
        <taxon>Fungi</taxon>
        <taxon>Dikarya</taxon>
        <taxon>Ascomycota</taxon>
        <taxon>Pezizomycotina</taxon>
        <taxon>Sordariomycetes</taxon>
        <taxon>Hypocreomycetidae</taxon>
        <taxon>Hypocreales</taxon>
        <taxon>Nectriaceae</taxon>
        <taxon>Neonectria</taxon>
    </lineage>
</organism>
<dbReference type="EMBL" id="LKCW01000225">
    <property type="protein sequence ID" value="KPM35948.1"/>
    <property type="molecule type" value="Genomic_DNA"/>
</dbReference>
<accession>A0A0N8H5E5</accession>
<evidence type="ECO:0000313" key="2">
    <source>
        <dbReference type="EMBL" id="KPM35948.1"/>
    </source>
</evidence>
<evidence type="ECO:0000256" key="1">
    <source>
        <dbReference type="SAM" id="MobiDB-lite"/>
    </source>
</evidence>
<dbReference type="OrthoDB" id="10071171at2759"/>
<name>A0A0N8H5E5_9HYPO</name>
<evidence type="ECO:0000313" key="3">
    <source>
        <dbReference type="Proteomes" id="UP000050424"/>
    </source>
</evidence>